<dbReference type="EMBL" id="JAPDMQ010000492">
    <property type="protein sequence ID" value="KAK0523738.1"/>
    <property type="molecule type" value="Genomic_DNA"/>
</dbReference>
<evidence type="ECO:0000256" key="1">
    <source>
        <dbReference type="ARBA" id="ARBA00004633"/>
    </source>
</evidence>
<dbReference type="InterPro" id="IPR037206">
    <property type="entry name" value="VPS28_C_sf"/>
</dbReference>
<dbReference type="Gene3D" id="1.20.120.1130">
    <property type="match status" value="1"/>
</dbReference>
<dbReference type="PROSITE" id="PS51310">
    <property type="entry name" value="VPS28_C"/>
    <property type="match status" value="1"/>
</dbReference>
<dbReference type="GO" id="GO:0043328">
    <property type="term" value="P:protein transport to vacuole involved in ubiquitin-dependent protein catabolic process via the multivesicular body sorting pathway"/>
    <property type="evidence" value="ECO:0007669"/>
    <property type="project" value="TreeGrafter"/>
</dbReference>
<dbReference type="GO" id="GO:0031902">
    <property type="term" value="C:late endosome membrane"/>
    <property type="evidence" value="ECO:0007669"/>
    <property type="project" value="UniProtKB-SubCell"/>
</dbReference>
<dbReference type="InterPro" id="IPR007143">
    <property type="entry name" value="Vps28"/>
</dbReference>
<dbReference type="GO" id="GO:0000813">
    <property type="term" value="C:ESCRT I complex"/>
    <property type="evidence" value="ECO:0007669"/>
    <property type="project" value="InterPro"/>
</dbReference>
<keyword evidence="4 5" id="KW-0653">Protein transport</keyword>
<dbReference type="PANTHER" id="PTHR12937:SF0">
    <property type="entry name" value="VACUOLAR PROTEIN SORTING-ASSOCIATED PROTEIN 28 HOMOLOG"/>
    <property type="match status" value="1"/>
</dbReference>
<evidence type="ECO:0000259" key="7">
    <source>
        <dbReference type="PROSITE" id="PS51310"/>
    </source>
</evidence>
<evidence type="ECO:0000259" key="8">
    <source>
        <dbReference type="PROSITE" id="PS51313"/>
    </source>
</evidence>
<dbReference type="SUPFAM" id="SSF140427">
    <property type="entry name" value="VPS28 C-terminal domain-like"/>
    <property type="match status" value="1"/>
</dbReference>
<protein>
    <submittedName>
        <fullName evidence="9">Vacuolar protein-sorting-associated protein 28</fullName>
    </submittedName>
</protein>
<gene>
    <name evidence="9" type="primary">VPS28</name>
    <name evidence="9" type="ORF">OC842_006048</name>
</gene>
<evidence type="ECO:0000256" key="3">
    <source>
        <dbReference type="ARBA" id="ARBA00022753"/>
    </source>
</evidence>
<keyword evidence="3" id="KW-0967">Endosome</keyword>
<dbReference type="Gene3D" id="1.20.1440.200">
    <property type="match status" value="1"/>
</dbReference>
<dbReference type="InterPro" id="IPR017899">
    <property type="entry name" value="VPS28_C"/>
</dbReference>
<feature type="domain" description="VPS28 N-terminal" evidence="8">
    <location>
        <begin position="1"/>
        <end position="127"/>
    </location>
</feature>
<dbReference type="FunFam" id="1.20.120.1130:FF:000001">
    <property type="entry name" value="Vacuolar protein sorting-associated protein 28 homolog"/>
    <property type="match status" value="1"/>
</dbReference>
<comment type="subcellular location">
    <subcellularLocation>
        <location evidence="1">Late endosome membrane</location>
        <topology evidence="1">Peripheral membrane protein</topology>
    </subcellularLocation>
</comment>
<organism evidence="9 10">
    <name type="scientific">Tilletia horrida</name>
    <dbReference type="NCBI Taxonomy" id="155126"/>
    <lineage>
        <taxon>Eukaryota</taxon>
        <taxon>Fungi</taxon>
        <taxon>Dikarya</taxon>
        <taxon>Basidiomycota</taxon>
        <taxon>Ustilaginomycotina</taxon>
        <taxon>Exobasidiomycetes</taxon>
        <taxon>Tilletiales</taxon>
        <taxon>Tilletiaceae</taxon>
        <taxon>Tilletia</taxon>
    </lineage>
</organism>
<accession>A0AAN6G6U7</accession>
<evidence type="ECO:0000256" key="6">
    <source>
        <dbReference type="SAM" id="MobiDB-lite"/>
    </source>
</evidence>
<sequence>MATLNPYEEARLYTTASEREQWENLATLFSLIVTLDYLELAYVRGGVSEAAYTPACTRLLAQYKTALKLVTAPPTGFGAAATGAGAGAGSSRPPPVQGLDEFMRMYKMDMPAAHHRLLVGIPATIEHGSSSSSAGGGSGSGGNAAPGPRGTGGHTGIGSANGGHHHHHLANGSTHASPHGLSGGGGSGGAGGANGGGRERAKQVAETTQAFITFTDALKLKLRAKDSLHPLLSELVVCYTRNGESSGGVNEEGRAKMLHWLIQLNQMRASDEIDEEQARQLLFDIEGTYNEWFRSLQDE</sequence>
<feature type="compositionally biased region" description="Gly residues" evidence="6">
    <location>
        <begin position="181"/>
        <end position="196"/>
    </location>
</feature>
<dbReference type="GO" id="GO:0044877">
    <property type="term" value="F:protein-containing complex binding"/>
    <property type="evidence" value="ECO:0007669"/>
    <property type="project" value="TreeGrafter"/>
</dbReference>
<evidence type="ECO:0000313" key="9">
    <source>
        <dbReference type="EMBL" id="KAK0523738.1"/>
    </source>
</evidence>
<dbReference type="PROSITE" id="PS51313">
    <property type="entry name" value="VPS28_N"/>
    <property type="match status" value="1"/>
</dbReference>
<dbReference type="Pfam" id="PF03997">
    <property type="entry name" value="VPS28"/>
    <property type="match status" value="1"/>
</dbReference>
<feature type="domain" description="VPS28 C-terminal" evidence="7">
    <location>
        <begin position="199"/>
        <end position="297"/>
    </location>
</feature>
<dbReference type="InterPro" id="IPR038358">
    <property type="entry name" value="VPS28_N_sf"/>
</dbReference>
<evidence type="ECO:0000313" key="10">
    <source>
        <dbReference type="Proteomes" id="UP001176521"/>
    </source>
</evidence>
<evidence type="ECO:0000256" key="5">
    <source>
        <dbReference type="PROSITE-ProRule" id="PRU00642"/>
    </source>
</evidence>
<proteinExistence type="inferred from homology"/>
<reference evidence="9" key="1">
    <citation type="journal article" date="2023" name="PhytoFront">
        <title>Draft Genome Resources of Seven Strains of Tilletia horrida, Causal Agent of Kernel Smut of Rice.</title>
        <authorList>
            <person name="Khanal S."/>
            <person name="Antony Babu S."/>
            <person name="Zhou X.G."/>
        </authorList>
    </citation>
    <scope>NUCLEOTIDE SEQUENCE</scope>
    <source>
        <strain evidence="9">TX3</strain>
    </source>
</reference>
<dbReference type="Proteomes" id="UP001176521">
    <property type="component" value="Unassembled WGS sequence"/>
</dbReference>
<dbReference type="SUPFAM" id="SSF140111">
    <property type="entry name" value="Endosomal sorting complex assembly domain"/>
    <property type="match status" value="1"/>
</dbReference>
<evidence type="ECO:0000256" key="2">
    <source>
        <dbReference type="ARBA" id="ARBA00022448"/>
    </source>
</evidence>
<comment type="similarity">
    <text evidence="5">Belongs to the VPS28 family.</text>
</comment>
<name>A0AAN6G6U7_9BASI</name>
<keyword evidence="2 5" id="KW-0813">Transport</keyword>
<evidence type="ECO:0000256" key="4">
    <source>
        <dbReference type="ARBA" id="ARBA00022927"/>
    </source>
</evidence>
<dbReference type="InterPro" id="IPR017898">
    <property type="entry name" value="VPS28_N"/>
</dbReference>
<feature type="compositionally biased region" description="Gly residues" evidence="6">
    <location>
        <begin position="134"/>
        <end position="161"/>
    </location>
</feature>
<dbReference type="InterPro" id="IPR037202">
    <property type="entry name" value="ESCRT_assembly_dom"/>
</dbReference>
<keyword evidence="10" id="KW-1185">Reference proteome</keyword>
<dbReference type="AlphaFoldDB" id="A0AAN6G6U7"/>
<feature type="region of interest" description="Disordered" evidence="6">
    <location>
        <begin position="128"/>
        <end position="204"/>
    </location>
</feature>
<dbReference type="PANTHER" id="PTHR12937">
    <property type="entry name" value="VACUOLAR PROTEIN SORTING 28, ISOFORM 2 VPS28"/>
    <property type="match status" value="1"/>
</dbReference>
<comment type="caution">
    <text evidence="9">The sequence shown here is derived from an EMBL/GenBank/DDBJ whole genome shotgun (WGS) entry which is preliminary data.</text>
</comment>